<dbReference type="Proteomes" id="UP001169069">
    <property type="component" value="Unassembled WGS sequence"/>
</dbReference>
<dbReference type="NCBIfam" id="TIGR00689">
    <property type="entry name" value="rpiB_lacA_lacB"/>
    <property type="match status" value="1"/>
</dbReference>
<dbReference type="SUPFAM" id="SSF89623">
    <property type="entry name" value="Ribose/Galactose isomerase RpiB/AlsB"/>
    <property type="match status" value="1"/>
</dbReference>
<keyword evidence="4" id="KW-1185">Reference proteome</keyword>
<evidence type="ECO:0000313" key="3">
    <source>
        <dbReference type="EMBL" id="MDM5271721.1"/>
    </source>
</evidence>
<dbReference type="PANTHER" id="PTHR43732">
    <property type="entry name" value="RIBOSE 5-PHOSPHATE ISOMERASE-RELATED"/>
    <property type="match status" value="1"/>
</dbReference>
<dbReference type="EC" id="5.3.1.6" evidence="3"/>
<dbReference type="Gene3D" id="3.40.1400.10">
    <property type="entry name" value="Sugar-phosphate isomerase, RpiB/LacA/LacB"/>
    <property type="match status" value="1"/>
</dbReference>
<dbReference type="RefSeq" id="WP_289413432.1">
    <property type="nucleotide sequence ID" value="NZ_JAQIBD010000002.1"/>
</dbReference>
<dbReference type="PANTHER" id="PTHR43732:SF1">
    <property type="entry name" value="RIBOSE 5-PHOSPHATE ISOMERASE"/>
    <property type="match status" value="1"/>
</dbReference>
<sequence length="152" mass="16548">MSKKFYIATDHAGFAIKDFVKDVVKNFGCEIIDLGPDSDDRVDYPDFARKCAHKVIEDEGSFGILICGTGIGISIAANKVPGIRAALCHDTYTAKLTRMHNDANILCFGERVVGKGVIEDMIEAFINTEFEGGRHADRVEKIEGCSFGADLG</sequence>
<dbReference type="Pfam" id="PF02502">
    <property type="entry name" value="LacAB_rpiB"/>
    <property type="match status" value="1"/>
</dbReference>
<dbReference type="NCBIfam" id="TIGR01120">
    <property type="entry name" value="rpiB"/>
    <property type="match status" value="1"/>
</dbReference>
<dbReference type="InterPro" id="IPR036569">
    <property type="entry name" value="RpiB_LacA_LacB_sf"/>
</dbReference>
<accession>A0ABT7QY19</accession>
<dbReference type="NCBIfam" id="NF004051">
    <property type="entry name" value="PRK05571.1"/>
    <property type="match status" value="1"/>
</dbReference>
<gene>
    <name evidence="3" type="primary">rpiB</name>
    <name evidence="3" type="ORF">PGH07_06000</name>
</gene>
<dbReference type="InterPro" id="IPR051812">
    <property type="entry name" value="SPI_LacAB/RpiB"/>
</dbReference>
<dbReference type="InterPro" id="IPR003500">
    <property type="entry name" value="RpiB_LacA_LacB"/>
</dbReference>
<evidence type="ECO:0000256" key="2">
    <source>
        <dbReference type="ARBA" id="ARBA00023235"/>
    </source>
</evidence>
<evidence type="ECO:0000313" key="4">
    <source>
        <dbReference type="Proteomes" id="UP001169069"/>
    </source>
</evidence>
<comment type="caution">
    <text evidence="3">The sequence shown here is derived from an EMBL/GenBank/DDBJ whole genome shotgun (WGS) entry which is preliminary data.</text>
</comment>
<dbReference type="InterPro" id="IPR004785">
    <property type="entry name" value="RpiB"/>
</dbReference>
<organism evidence="3 4">
    <name type="scientific">Sulfurovum zhangzhouensis</name>
    <dbReference type="NCBI Taxonomy" id="3019067"/>
    <lineage>
        <taxon>Bacteria</taxon>
        <taxon>Pseudomonadati</taxon>
        <taxon>Campylobacterota</taxon>
        <taxon>Epsilonproteobacteria</taxon>
        <taxon>Campylobacterales</taxon>
        <taxon>Sulfurovaceae</taxon>
        <taxon>Sulfurovum</taxon>
    </lineage>
</organism>
<dbReference type="PIRSF" id="PIRSF005384">
    <property type="entry name" value="RpiB_LacA_B"/>
    <property type="match status" value="1"/>
</dbReference>
<reference evidence="3" key="1">
    <citation type="submission" date="2023-01" db="EMBL/GenBank/DDBJ databases">
        <title>Sulfurovum sp. zt1-1 genome assembly.</title>
        <authorList>
            <person name="Wang J."/>
        </authorList>
    </citation>
    <scope>NUCLEOTIDE SEQUENCE</scope>
    <source>
        <strain evidence="3">Zt1-1</strain>
    </source>
</reference>
<dbReference type="GO" id="GO:0004751">
    <property type="term" value="F:ribose-5-phosphate isomerase activity"/>
    <property type="evidence" value="ECO:0007669"/>
    <property type="project" value="UniProtKB-EC"/>
</dbReference>
<name>A0ABT7QY19_9BACT</name>
<evidence type="ECO:0000256" key="1">
    <source>
        <dbReference type="ARBA" id="ARBA00008754"/>
    </source>
</evidence>
<proteinExistence type="inferred from homology"/>
<dbReference type="EMBL" id="JAQIBD010000002">
    <property type="protein sequence ID" value="MDM5271721.1"/>
    <property type="molecule type" value="Genomic_DNA"/>
</dbReference>
<protein>
    <submittedName>
        <fullName evidence="3">Ribose 5-phosphate isomerase B</fullName>
        <ecNumber evidence="3">5.3.1.6</ecNumber>
    </submittedName>
</protein>
<keyword evidence="2 3" id="KW-0413">Isomerase</keyword>
<comment type="similarity">
    <text evidence="1">Belongs to the LacAB/RpiB family.</text>
</comment>